<evidence type="ECO:0000256" key="1">
    <source>
        <dbReference type="SAM" id="Phobius"/>
    </source>
</evidence>
<sequence length="129" mass="14292">MPGTPGTQADTSSAPPSLTYVIVLAIALSFTLTILLATMIFLVWKRRVGKTRHDEIIESRSHIPPCRPPRLYNSQARFDKAELDTGSCELQRSLSAKDGVRATRSPAELPATPVSRRLEAALGKEMRWF</sequence>
<name>A0A9N9VYQ8_9HYPO</name>
<keyword evidence="1" id="KW-1133">Transmembrane helix</keyword>
<keyword evidence="3" id="KW-1185">Reference proteome</keyword>
<accession>A0A9N9VYQ8</accession>
<keyword evidence="1" id="KW-0472">Membrane</keyword>
<dbReference type="OrthoDB" id="5149108at2759"/>
<gene>
    <name evidence="2" type="ORF">CRHIZ90672A_00004775</name>
</gene>
<dbReference type="EMBL" id="CABFNQ020000768">
    <property type="protein sequence ID" value="CAH0042722.1"/>
    <property type="molecule type" value="Genomic_DNA"/>
</dbReference>
<proteinExistence type="predicted"/>
<evidence type="ECO:0000313" key="2">
    <source>
        <dbReference type="EMBL" id="CAH0042722.1"/>
    </source>
</evidence>
<reference evidence="2" key="1">
    <citation type="submission" date="2021-10" db="EMBL/GenBank/DDBJ databases">
        <authorList>
            <person name="Piombo E."/>
        </authorList>
    </citation>
    <scope>NUCLEOTIDE SEQUENCE</scope>
</reference>
<feature type="transmembrane region" description="Helical" evidence="1">
    <location>
        <begin position="20"/>
        <end position="44"/>
    </location>
</feature>
<dbReference type="AlphaFoldDB" id="A0A9N9VYQ8"/>
<evidence type="ECO:0000313" key="3">
    <source>
        <dbReference type="Proteomes" id="UP000696573"/>
    </source>
</evidence>
<dbReference type="Proteomes" id="UP000696573">
    <property type="component" value="Unassembled WGS sequence"/>
</dbReference>
<organism evidence="2 3">
    <name type="scientific">Clonostachys rhizophaga</name>
    <dbReference type="NCBI Taxonomy" id="160324"/>
    <lineage>
        <taxon>Eukaryota</taxon>
        <taxon>Fungi</taxon>
        <taxon>Dikarya</taxon>
        <taxon>Ascomycota</taxon>
        <taxon>Pezizomycotina</taxon>
        <taxon>Sordariomycetes</taxon>
        <taxon>Hypocreomycetidae</taxon>
        <taxon>Hypocreales</taxon>
        <taxon>Bionectriaceae</taxon>
        <taxon>Clonostachys</taxon>
    </lineage>
</organism>
<protein>
    <submittedName>
        <fullName evidence="2">Uncharacterized protein</fullName>
    </submittedName>
</protein>
<keyword evidence="1" id="KW-0812">Transmembrane</keyword>
<comment type="caution">
    <text evidence="2">The sequence shown here is derived from an EMBL/GenBank/DDBJ whole genome shotgun (WGS) entry which is preliminary data.</text>
</comment>